<name>A0A939MR97_9MICO</name>
<reference evidence="2" key="1">
    <citation type="submission" date="2021-03" db="EMBL/GenBank/DDBJ databases">
        <title>Leucobacter chromiisoli sp. nov., isolated from chromium-containing soil of chemical plant.</title>
        <authorList>
            <person name="Xu Z."/>
        </authorList>
    </citation>
    <scope>NUCLEOTIDE SEQUENCE</scope>
    <source>
        <strain evidence="2">S27</strain>
    </source>
</reference>
<evidence type="ECO:0000313" key="2">
    <source>
        <dbReference type="EMBL" id="MBO1903217.1"/>
    </source>
</evidence>
<protein>
    <submittedName>
        <fullName evidence="2">Plasmid mobilization relaxosome protein MobC</fullName>
    </submittedName>
</protein>
<sequence>MSEADEMPRSIIKTVSFPAEQWPAIERRFQLSGETNFSRFVRSAILDTEIRVRQIAFDPAPLGAELARIGNNINQIARLVNTESVTTLEEMKATRALVREIQVLIERAAKEAE</sequence>
<gene>
    <name evidence="2" type="primary">mobC</name>
    <name evidence="2" type="ORF">J4H92_14830</name>
</gene>
<organism evidence="2 3">
    <name type="scientific">Leucobacter weissii</name>
    <dbReference type="NCBI Taxonomy" id="1983706"/>
    <lineage>
        <taxon>Bacteria</taxon>
        <taxon>Bacillati</taxon>
        <taxon>Actinomycetota</taxon>
        <taxon>Actinomycetes</taxon>
        <taxon>Micrococcales</taxon>
        <taxon>Microbacteriaceae</taxon>
        <taxon>Leucobacter</taxon>
    </lineage>
</organism>
<accession>A0A939MR97</accession>
<comment type="caution">
    <text evidence="2">The sequence shown here is derived from an EMBL/GenBank/DDBJ whole genome shotgun (WGS) entry which is preliminary data.</text>
</comment>
<dbReference type="RefSeq" id="WP_208098951.1">
    <property type="nucleotide sequence ID" value="NZ_JAGDYM010000019.1"/>
</dbReference>
<dbReference type="EMBL" id="JAGDYM010000019">
    <property type="protein sequence ID" value="MBO1903217.1"/>
    <property type="molecule type" value="Genomic_DNA"/>
</dbReference>
<dbReference type="Proteomes" id="UP000664382">
    <property type="component" value="Unassembled WGS sequence"/>
</dbReference>
<evidence type="ECO:0000259" key="1">
    <source>
        <dbReference type="Pfam" id="PF05713"/>
    </source>
</evidence>
<keyword evidence="3" id="KW-1185">Reference proteome</keyword>
<evidence type="ECO:0000313" key="3">
    <source>
        <dbReference type="Proteomes" id="UP000664382"/>
    </source>
</evidence>
<dbReference type="InterPro" id="IPR008687">
    <property type="entry name" value="MobC"/>
</dbReference>
<dbReference type="Pfam" id="PF05713">
    <property type="entry name" value="MobC"/>
    <property type="match status" value="1"/>
</dbReference>
<feature type="domain" description="Bacterial mobilisation" evidence="1">
    <location>
        <begin position="65"/>
        <end position="91"/>
    </location>
</feature>
<dbReference type="AlphaFoldDB" id="A0A939MR97"/>
<proteinExistence type="predicted"/>